<feature type="transmembrane region" description="Helical" evidence="9">
    <location>
        <begin position="505"/>
        <end position="525"/>
    </location>
</feature>
<gene>
    <name evidence="12" type="ORF">CONLIGDRAFT_368947</name>
</gene>
<feature type="region of interest" description="Disordered" evidence="8">
    <location>
        <begin position="379"/>
        <end position="409"/>
    </location>
</feature>
<feature type="transmembrane region" description="Helical" evidence="9">
    <location>
        <begin position="37"/>
        <end position="56"/>
    </location>
</feature>
<reference evidence="12 13" key="1">
    <citation type="submission" date="2016-10" db="EMBL/GenBank/DDBJ databases">
        <title>Draft genome sequence of Coniochaeta ligniaria NRRL30616, a lignocellulolytic fungus for bioabatement of inhibitors in plant biomass hydrolysates.</title>
        <authorList>
            <consortium name="DOE Joint Genome Institute"/>
            <person name="Jimenez D.J."/>
            <person name="Hector R.E."/>
            <person name="Riley R."/>
            <person name="Sun H."/>
            <person name="Grigoriev I.V."/>
            <person name="Van Elsas J.D."/>
            <person name="Nichols N.N."/>
        </authorList>
    </citation>
    <scope>NUCLEOTIDE SEQUENCE [LARGE SCALE GENOMIC DNA]</scope>
    <source>
        <strain evidence="12 13">NRRL 30616</strain>
    </source>
</reference>
<dbReference type="InterPro" id="IPR050173">
    <property type="entry name" value="ABC_transporter_C-like"/>
</dbReference>
<dbReference type="Pfam" id="PF00005">
    <property type="entry name" value="ABC_tran"/>
    <property type="match status" value="2"/>
</dbReference>
<feature type="transmembrane region" description="Helical" evidence="9">
    <location>
        <begin position="1041"/>
        <end position="1071"/>
    </location>
</feature>
<evidence type="ECO:0000256" key="6">
    <source>
        <dbReference type="ARBA" id="ARBA00022989"/>
    </source>
</evidence>
<evidence type="ECO:0000256" key="5">
    <source>
        <dbReference type="ARBA" id="ARBA00022840"/>
    </source>
</evidence>
<feature type="transmembrane region" description="Helical" evidence="9">
    <location>
        <begin position="1177"/>
        <end position="1194"/>
    </location>
</feature>
<evidence type="ECO:0000256" key="2">
    <source>
        <dbReference type="ARBA" id="ARBA00022448"/>
    </source>
</evidence>
<feature type="transmembrane region" description="Helical" evidence="9">
    <location>
        <begin position="87"/>
        <end position="107"/>
    </location>
</feature>
<name>A0A1J7J4K1_9PEZI</name>
<dbReference type="InterPro" id="IPR027417">
    <property type="entry name" value="P-loop_NTPase"/>
</dbReference>
<dbReference type="PROSITE" id="PS00211">
    <property type="entry name" value="ABC_TRANSPORTER_1"/>
    <property type="match status" value="2"/>
</dbReference>
<dbReference type="Gene3D" id="1.20.1560.10">
    <property type="entry name" value="ABC transporter type 1, transmembrane domain"/>
    <property type="match status" value="2"/>
</dbReference>
<dbReference type="OrthoDB" id="6500128at2759"/>
<evidence type="ECO:0000313" key="13">
    <source>
        <dbReference type="Proteomes" id="UP000182658"/>
    </source>
</evidence>
<evidence type="ECO:0000313" key="12">
    <source>
        <dbReference type="EMBL" id="OIW28217.1"/>
    </source>
</evidence>
<dbReference type="Gene3D" id="3.40.50.300">
    <property type="entry name" value="P-loop containing nucleotide triphosphate hydrolases"/>
    <property type="match status" value="2"/>
</dbReference>
<keyword evidence="13" id="KW-1185">Reference proteome</keyword>
<feature type="transmembrane region" description="Helical" evidence="9">
    <location>
        <begin position="1127"/>
        <end position="1157"/>
    </location>
</feature>
<dbReference type="PROSITE" id="PS50893">
    <property type="entry name" value="ABC_TRANSPORTER_2"/>
    <property type="match status" value="2"/>
</dbReference>
<dbReference type="GO" id="GO:0016020">
    <property type="term" value="C:membrane"/>
    <property type="evidence" value="ECO:0007669"/>
    <property type="project" value="UniProtKB-SubCell"/>
</dbReference>
<evidence type="ECO:0000256" key="3">
    <source>
        <dbReference type="ARBA" id="ARBA00022692"/>
    </source>
</evidence>
<keyword evidence="2" id="KW-0813">Transport</keyword>
<dbReference type="GO" id="GO:0140359">
    <property type="term" value="F:ABC-type transporter activity"/>
    <property type="evidence" value="ECO:0007669"/>
    <property type="project" value="InterPro"/>
</dbReference>
<feature type="compositionally biased region" description="Acidic residues" evidence="8">
    <location>
        <begin position="399"/>
        <end position="408"/>
    </location>
</feature>
<dbReference type="PANTHER" id="PTHR24223:SF415">
    <property type="entry name" value="FI20190P1"/>
    <property type="match status" value="1"/>
</dbReference>
<evidence type="ECO:0000256" key="9">
    <source>
        <dbReference type="SAM" id="Phobius"/>
    </source>
</evidence>
<dbReference type="CDD" id="cd03244">
    <property type="entry name" value="ABCC_MRP_domain2"/>
    <property type="match status" value="1"/>
</dbReference>
<feature type="domain" description="ABC transporter" evidence="10">
    <location>
        <begin position="681"/>
        <end position="908"/>
    </location>
</feature>
<dbReference type="PROSITE" id="PS50929">
    <property type="entry name" value="ABC_TM1F"/>
    <property type="match status" value="2"/>
</dbReference>
<dbReference type="PANTHER" id="PTHR24223">
    <property type="entry name" value="ATP-BINDING CASSETTE SUB-FAMILY C"/>
    <property type="match status" value="1"/>
</dbReference>
<evidence type="ECO:0000256" key="8">
    <source>
        <dbReference type="SAM" id="MobiDB-lite"/>
    </source>
</evidence>
<keyword evidence="7 9" id="KW-0472">Membrane</keyword>
<dbReference type="Proteomes" id="UP000182658">
    <property type="component" value="Unassembled WGS sequence"/>
</dbReference>
<dbReference type="FunFam" id="3.40.50.300:FF:001577">
    <property type="entry name" value="ABC bile acid transporter"/>
    <property type="match status" value="1"/>
</dbReference>
<evidence type="ECO:0000259" key="10">
    <source>
        <dbReference type="PROSITE" id="PS50893"/>
    </source>
</evidence>
<dbReference type="GO" id="GO:0016887">
    <property type="term" value="F:ATP hydrolysis activity"/>
    <property type="evidence" value="ECO:0007669"/>
    <property type="project" value="InterPro"/>
</dbReference>
<dbReference type="CDD" id="cd03250">
    <property type="entry name" value="ABCC_MRP_domain1"/>
    <property type="match status" value="1"/>
</dbReference>
<dbReference type="Pfam" id="PF00664">
    <property type="entry name" value="ABC_membrane"/>
    <property type="match status" value="2"/>
</dbReference>
<keyword evidence="6 9" id="KW-1133">Transmembrane helix</keyword>
<feature type="region of interest" description="Disordered" evidence="8">
    <location>
        <begin position="435"/>
        <end position="456"/>
    </location>
</feature>
<dbReference type="SUPFAM" id="SSF90123">
    <property type="entry name" value="ABC transporter transmembrane region"/>
    <property type="match status" value="2"/>
</dbReference>
<comment type="subcellular location">
    <subcellularLocation>
        <location evidence="1">Membrane</location>
    </subcellularLocation>
</comment>
<keyword evidence="5" id="KW-0067">ATP-binding</keyword>
<keyword evidence="12" id="KW-0378">Hydrolase</keyword>
<dbReference type="EMBL" id="KV875098">
    <property type="protein sequence ID" value="OIW28217.1"/>
    <property type="molecule type" value="Genomic_DNA"/>
</dbReference>
<dbReference type="InterPro" id="IPR017871">
    <property type="entry name" value="ABC_transporter-like_CS"/>
</dbReference>
<dbReference type="InterPro" id="IPR003593">
    <property type="entry name" value="AAA+_ATPase"/>
</dbReference>
<dbReference type="InterPro" id="IPR011527">
    <property type="entry name" value="ABC1_TM_dom"/>
</dbReference>
<keyword evidence="3 9" id="KW-0812">Transmembrane</keyword>
<dbReference type="InterPro" id="IPR036640">
    <property type="entry name" value="ABC1_TM_sf"/>
</dbReference>
<feature type="transmembrane region" description="Helical" evidence="9">
    <location>
        <begin position="172"/>
        <end position="190"/>
    </location>
</feature>
<dbReference type="InParanoid" id="A0A1J7J4K1"/>
<dbReference type="InterPro" id="IPR003439">
    <property type="entry name" value="ABC_transporter-like_ATP-bd"/>
</dbReference>
<dbReference type="SMART" id="SM00382">
    <property type="entry name" value="AAA"/>
    <property type="match status" value="2"/>
</dbReference>
<proteinExistence type="predicted"/>
<evidence type="ECO:0000256" key="7">
    <source>
        <dbReference type="ARBA" id="ARBA00023136"/>
    </source>
</evidence>
<evidence type="ECO:0000256" key="1">
    <source>
        <dbReference type="ARBA" id="ARBA00004370"/>
    </source>
</evidence>
<keyword evidence="4" id="KW-0547">Nucleotide-binding</keyword>
<feature type="domain" description="ABC transporter" evidence="10">
    <location>
        <begin position="1316"/>
        <end position="1535"/>
    </location>
</feature>
<evidence type="ECO:0000256" key="4">
    <source>
        <dbReference type="ARBA" id="ARBA00022741"/>
    </source>
</evidence>
<dbReference type="GO" id="GO:0005524">
    <property type="term" value="F:ATP binding"/>
    <property type="evidence" value="ECO:0007669"/>
    <property type="project" value="UniProtKB-KW"/>
</dbReference>
<evidence type="ECO:0000259" key="11">
    <source>
        <dbReference type="PROSITE" id="PS50929"/>
    </source>
</evidence>
<dbReference type="STRING" id="1408157.A0A1J7J4K1"/>
<sequence>MGSLWDFWEGLWPCYSCCRQQFWVPSLGAFAPNCIPVVGYIPSWTALVVLVLRYGLASIWRRRPIWLRTFAAEADCTPGSSSGKSRAWTVASTCLALLFLLGIAVGLCPLFDHGIETTYAIPLVPCFVSCLILTVERPRTVLGTVFLVQLCLFLTQLLLLVTTPFLSHGWSAVLWLGEMSLSLASLAIMLNMPLRQPALSADDIAKPFTSPTSALRSPEDLITLWQWMTVSWMGPLISVGKSRQINGEDVWFLPFEFQHSRLHQLFRYVKGSVTGRLLKANGTDLIITCCLGVFESLASLSEVVFLKQMLGALDADSPNPRAAIVYATFILFARLAQTQSGVFSLWYSRRCYERSRGEMVTMIYEKTLRRKAFTFPSGGALPMAPPNASNPPVRTAFEGPDDIPDDASDLPVTNVVEPSAFQSLWTWARRRYGKSESAAQPSPPSPSSKPEGAPASTGKILNLMRNDVYEVAQRFWEFPSLITKPLNFILSMALIWRFLGPASLLGLAFLVAAQLINACVIRAQLRIERVRRAITDSKLQMTSQFVESIRHLRWYDWHEKWLSEILTLRQAELSKRLVSNLLNSTIVAVNQFAAYLFPVAGFFAYTVLTSKPLRVEVAFPALDLFSLLQVSLRELPGLVTVLLNARVAMGRIEAFMAEPEKESEVLGDSERVFPPEREPKIELQDASFSWPGSNELVLRNASFTCTAGLTVVCGKVGIGKTALLQAILGEADQHGGFRNVTNETIGYCAQSPWLESMSIRDNILFCRDLDERRYRQVLDTCCLIPDLENFKARDLSLIGENGVGLSGGQRARVALARALYSQARILLLDDPIAALDHQTAETILRKLFANRETSLISGRLVVFVTHRVNLITRYADQVLEVVENGTVKIIDREQLETNEDLRHLAAEAVAHESTDEEVATNETTVIPDKFIEEEHRAAGGVMAAVYWKYVKAGSLSWWGFLIACHIFFRIARVWYFWFLKQWGEAYGAGDSAMVRVYHEETPMFSGDGHVRSIVGLHVHQESRWLDFDLSLPDPGSNVNPWLVWFLIISMVQAVVHTISDFVLIVIIYNAGKRLLADVMRRVSNATFRFYDVTPVGRLMNRLTSDIGTIDGQIAGQLMNAAWFGISWLSSVVVIASAAPSFLVVTIIMSATFIYIFVQFLPTSQSLRRLEMVSLSPMMSNFGTLLEGLITVRAFKAQADFQQRMVVTTDTFQKMDHFYWSLQSWLTYRFELCAALATFTLTMTALTTGLSAGSVGFVLAAASNFVIATHSLCKRYGELQMQFVSVERVIELLDLEQEDSEEHKKPPAAWPTYEDDIEFDHVTLRYAPDLDPSLQDVSFRIPAGSTVAVTGRTGSGKSTLALSLLATVLPDPDTGGAIRIGGIDISKIDKHALRRRVTFVAQDPVLFPGTLQDNLDPQREYSDEACAAVLSRVMHGGASEALALNSRVDGGGKNLSQGQRQLVGLGRAVLRRSPIVILDEATASIDVETAFYIQEVLREELKQSTVITIAHRVEAVKDADYRILLDKGRVAASGPL</sequence>
<dbReference type="CDD" id="cd18604">
    <property type="entry name" value="ABC_6TM_VMR1_D2_like"/>
    <property type="match status" value="1"/>
</dbReference>
<accession>A0A1J7J4K1</accession>
<feature type="transmembrane region" description="Helical" evidence="9">
    <location>
        <begin position="1251"/>
        <end position="1272"/>
    </location>
</feature>
<organism evidence="12 13">
    <name type="scientific">Coniochaeta ligniaria NRRL 30616</name>
    <dbReference type="NCBI Taxonomy" id="1408157"/>
    <lineage>
        <taxon>Eukaryota</taxon>
        <taxon>Fungi</taxon>
        <taxon>Dikarya</taxon>
        <taxon>Ascomycota</taxon>
        <taxon>Pezizomycotina</taxon>
        <taxon>Sordariomycetes</taxon>
        <taxon>Sordariomycetidae</taxon>
        <taxon>Coniochaetales</taxon>
        <taxon>Coniochaetaceae</taxon>
        <taxon>Coniochaeta</taxon>
    </lineage>
</organism>
<feature type="domain" description="ABC transmembrane type-1" evidence="11">
    <location>
        <begin position="1029"/>
        <end position="1280"/>
    </location>
</feature>
<feature type="transmembrane region" description="Helical" evidence="9">
    <location>
        <begin position="119"/>
        <end position="135"/>
    </location>
</feature>
<protein>
    <submittedName>
        <fullName evidence="12">p-loop containing nucleoside triphosphate hydrolase protein</fullName>
    </submittedName>
</protein>
<feature type="transmembrane region" description="Helical" evidence="9">
    <location>
        <begin position="142"/>
        <end position="166"/>
    </location>
</feature>
<dbReference type="SUPFAM" id="SSF52540">
    <property type="entry name" value="P-loop containing nucleoside triphosphate hydrolases"/>
    <property type="match status" value="2"/>
</dbReference>
<feature type="transmembrane region" description="Helical" evidence="9">
    <location>
        <begin position="957"/>
        <end position="977"/>
    </location>
</feature>
<feature type="domain" description="ABC transmembrane type-1" evidence="11">
    <location>
        <begin position="286"/>
        <end position="644"/>
    </location>
</feature>